<sequence length="83" mass="9699">MQPNQLFAMFLKACGVEAKFKKQGDVYKTYSKTQRFIFDPVNKVVTYLKPITKFVGGQYEHDTEWERYRIDDNNGQLTIAPMA</sequence>
<name>A0AA86ANW9_SULMK</name>
<gene>
    <name evidence="1" type="ORF">SMUL_1817</name>
</gene>
<evidence type="ECO:0000313" key="2">
    <source>
        <dbReference type="Proteomes" id="UP000019322"/>
    </source>
</evidence>
<dbReference type="RefSeq" id="WP_025344943.1">
    <property type="nucleotide sequence ID" value="NZ_CP007201.1"/>
</dbReference>
<dbReference type="AlphaFoldDB" id="A0AA86ANW9"/>
<dbReference type="EMBL" id="CP007201">
    <property type="protein sequence ID" value="AHJ13072.1"/>
    <property type="molecule type" value="Genomic_DNA"/>
</dbReference>
<organism evidence="1 2">
    <name type="scientific">Sulfurospirillum multivorans (strain DM 12446 / JCM 15788 / NBRC 109480)</name>
    <dbReference type="NCBI Taxonomy" id="1150621"/>
    <lineage>
        <taxon>Bacteria</taxon>
        <taxon>Pseudomonadati</taxon>
        <taxon>Campylobacterota</taxon>
        <taxon>Epsilonproteobacteria</taxon>
        <taxon>Campylobacterales</taxon>
        <taxon>Sulfurospirillaceae</taxon>
        <taxon>Sulfurospirillum</taxon>
    </lineage>
</organism>
<dbReference type="KEGG" id="smul:SMUL_1817"/>
<proteinExistence type="predicted"/>
<reference evidence="1 2" key="1">
    <citation type="journal article" date="2014" name="Environ. Microbiol.">
        <title>Insights into organohalide respiration and the versatile catabolism of Sulfurospirillum multivorans gained from comparative genomics and physiological studies.</title>
        <authorList>
            <person name="Goris T."/>
            <person name="Schubert T."/>
            <person name="Gadkari J."/>
            <person name="Wubet T."/>
            <person name="Tarkka M."/>
            <person name="Buscot F."/>
            <person name="Adrian L."/>
            <person name="Diekert G."/>
        </authorList>
    </citation>
    <scope>NUCLEOTIDE SEQUENCE [LARGE SCALE GENOMIC DNA]</scope>
    <source>
        <strain evidence="2">DM 12446 / JCM 15788 / NBRC 109480</strain>
    </source>
</reference>
<protein>
    <submittedName>
        <fullName evidence="1">Uncharacterized protein</fullName>
    </submittedName>
</protein>
<evidence type="ECO:0000313" key="1">
    <source>
        <dbReference type="EMBL" id="AHJ13072.1"/>
    </source>
</evidence>
<dbReference type="Proteomes" id="UP000019322">
    <property type="component" value="Chromosome"/>
</dbReference>
<accession>A0AA86ANW9</accession>